<evidence type="ECO:0000256" key="10">
    <source>
        <dbReference type="ARBA" id="ARBA00022771"/>
    </source>
</evidence>
<dbReference type="Gene3D" id="1.10.132.60">
    <property type="entry name" value="DNA polymerase family B, C-terminal domain"/>
    <property type="match status" value="1"/>
</dbReference>
<evidence type="ECO:0000256" key="12">
    <source>
        <dbReference type="ARBA" id="ARBA00022833"/>
    </source>
</evidence>
<keyword evidence="6 20" id="KW-0548">Nucleotidyltransferase</keyword>
<dbReference type="FunFam" id="1.10.287.690:FF:000001">
    <property type="entry name" value="DNA polymerase"/>
    <property type="match status" value="1"/>
</dbReference>
<evidence type="ECO:0000259" key="24">
    <source>
        <dbReference type="Pfam" id="PF14260"/>
    </source>
</evidence>
<dbReference type="GO" id="GO:0008270">
    <property type="term" value="F:zinc ion binding"/>
    <property type="evidence" value="ECO:0007669"/>
    <property type="project" value="UniProtKB-KW"/>
</dbReference>
<protein>
    <recommendedName>
        <fullName evidence="20">DNA polymerase</fullName>
        <ecNumber evidence="20">2.7.7.7</ecNumber>
    </recommendedName>
</protein>
<feature type="region of interest" description="Disordered" evidence="21">
    <location>
        <begin position="1"/>
        <end position="76"/>
    </location>
</feature>
<dbReference type="PROSITE" id="PS00116">
    <property type="entry name" value="DNA_POLYMERASE_B"/>
    <property type="match status" value="1"/>
</dbReference>
<keyword evidence="18 20" id="KW-0539">Nucleus</keyword>
<dbReference type="Gene3D" id="3.30.420.10">
    <property type="entry name" value="Ribonuclease H-like superfamily/Ribonuclease H"/>
    <property type="match status" value="1"/>
</dbReference>
<dbReference type="GO" id="GO:0000166">
    <property type="term" value="F:nucleotide binding"/>
    <property type="evidence" value="ECO:0007669"/>
    <property type="project" value="InterPro"/>
</dbReference>
<evidence type="ECO:0000256" key="2">
    <source>
        <dbReference type="ARBA" id="ARBA00004123"/>
    </source>
</evidence>
<dbReference type="PANTHER" id="PTHR10322">
    <property type="entry name" value="DNA POLYMERASE CATALYTIC SUBUNIT"/>
    <property type="match status" value="1"/>
</dbReference>
<evidence type="ECO:0000256" key="8">
    <source>
        <dbReference type="ARBA" id="ARBA00022722"/>
    </source>
</evidence>
<dbReference type="InterPro" id="IPR043502">
    <property type="entry name" value="DNA/RNA_pol_sf"/>
</dbReference>
<dbReference type="GO" id="GO:0006297">
    <property type="term" value="P:nucleotide-excision repair, DNA gap filling"/>
    <property type="evidence" value="ECO:0007669"/>
    <property type="project" value="TreeGrafter"/>
</dbReference>
<evidence type="ECO:0000256" key="3">
    <source>
        <dbReference type="ARBA" id="ARBA00005755"/>
    </source>
</evidence>
<dbReference type="GO" id="GO:0043625">
    <property type="term" value="C:delta DNA polymerase complex"/>
    <property type="evidence" value="ECO:0007669"/>
    <property type="project" value="TreeGrafter"/>
</dbReference>
<keyword evidence="16 20" id="KW-0411">Iron-sulfur</keyword>
<name>A0AAD7DMB2_MYCRO</name>
<evidence type="ECO:0000256" key="4">
    <source>
        <dbReference type="ARBA" id="ARBA00022485"/>
    </source>
</evidence>
<evidence type="ECO:0000259" key="22">
    <source>
        <dbReference type="Pfam" id="PF00136"/>
    </source>
</evidence>
<evidence type="ECO:0000256" key="11">
    <source>
        <dbReference type="ARBA" id="ARBA00022801"/>
    </source>
</evidence>
<dbReference type="InterPro" id="IPR012337">
    <property type="entry name" value="RNaseH-like_sf"/>
</dbReference>
<dbReference type="EMBL" id="JARKIE010000039">
    <property type="protein sequence ID" value="KAJ7695095.1"/>
    <property type="molecule type" value="Genomic_DNA"/>
</dbReference>
<evidence type="ECO:0000256" key="7">
    <source>
        <dbReference type="ARBA" id="ARBA00022705"/>
    </source>
</evidence>
<keyword evidence="11" id="KW-0378">Hydrolase</keyword>
<dbReference type="SUPFAM" id="SSF56672">
    <property type="entry name" value="DNA/RNA polymerases"/>
    <property type="match status" value="1"/>
</dbReference>
<evidence type="ECO:0000256" key="15">
    <source>
        <dbReference type="ARBA" id="ARBA00023004"/>
    </source>
</evidence>
<evidence type="ECO:0000256" key="19">
    <source>
        <dbReference type="ARBA" id="ARBA00049244"/>
    </source>
</evidence>
<dbReference type="AlphaFoldDB" id="A0AAD7DMB2"/>
<dbReference type="PANTHER" id="PTHR10322:SF23">
    <property type="entry name" value="DNA POLYMERASE DELTA CATALYTIC SUBUNIT"/>
    <property type="match status" value="1"/>
</dbReference>
<comment type="caution">
    <text evidence="25">The sequence shown here is derived from an EMBL/GenBank/DDBJ whole genome shotgun (WGS) entry which is preliminary data.</text>
</comment>
<keyword evidence="15 20" id="KW-0408">Iron</keyword>
<dbReference type="GO" id="GO:0003677">
    <property type="term" value="F:DNA binding"/>
    <property type="evidence" value="ECO:0007669"/>
    <property type="project" value="UniProtKB-KW"/>
</dbReference>
<reference evidence="25" key="1">
    <citation type="submission" date="2023-03" db="EMBL/GenBank/DDBJ databases">
        <title>Massive genome expansion in bonnet fungi (Mycena s.s.) driven by repeated elements and novel gene families across ecological guilds.</title>
        <authorList>
            <consortium name="Lawrence Berkeley National Laboratory"/>
            <person name="Harder C.B."/>
            <person name="Miyauchi S."/>
            <person name="Viragh M."/>
            <person name="Kuo A."/>
            <person name="Thoen E."/>
            <person name="Andreopoulos B."/>
            <person name="Lu D."/>
            <person name="Skrede I."/>
            <person name="Drula E."/>
            <person name="Henrissat B."/>
            <person name="Morin E."/>
            <person name="Kohler A."/>
            <person name="Barry K."/>
            <person name="LaButti K."/>
            <person name="Morin E."/>
            <person name="Salamov A."/>
            <person name="Lipzen A."/>
            <person name="Mereny Z."/>
            <person name="Hegedus B."/>
            <person name="Baldrian P."/>
            <person name="Stursova M."/>
            <person name="Weitz H."/>
            <person name="Taylor A."/>
            <person name="Grigoriev I.V."/>
            <person name="Nagy L.G."/>
            <person name="Martin F."/>
            <person name="Kauserud H."/>
        </authorList>
    </citation>
    <scope>NUCLEOTIDE SEQUENCE</scope>
    <source>
        <strain evidence="25">CBHHK067</strain>
    </source>
</reference>
<keyword evidence="14 20" id="KW-0239">DNA-directed DNA polymerase</keyword>
<keyword evidence="4 20" id="KW-0004">4Fe-4S</keyword>
<evidence type="ECO:0000256" key="20">
    <source>
        <dbReference type="RuleBase" id="RU000442"/>
    </source>
</evidence>
<proteinExistence type="inferred from homology"/>
<dbReference type="SMART" id="SM00486">
    <property type="entry name" value="POLBc"/>
    <property type="match status" value="1"/>
</dbReference>
<dbReference type="GO" id="GO:0003887">
    <property type="term" value="F:DNA-directed DNA polymerase activity"/>
    <property type="evidence" value="ECO:0007669"/>
    <property type="project" value="UniProtKB-KW"/>
</dbReference>
<evidence type="ECO:0000256" key="9">
    <source>
        <dbReference type="ARBA" id="ARBA00022723"/>
    </source>
</evidence>
<evidence type="ECO:0000256" key="14">
    <source>
        <dbReference type="ARBA" id="ARBA00022932"/>
    </source>
</evidence>
<evidence type="ECO:0000259" key="23">
    <source>
        <dbReference type="Pfam" id="PF03104"/>
    </source>
</evidence>
<evidence type="ECO:0000256" key="1">
    <source>
        <dbReference type="ARBA" id="ARBA00001966"/>
    </source>
</evidence>
<dbReference type="GO" id="GO:0006287">
    <property type="term" value="P:base-excision repair, gap-filling"/>
    <property type="evidence" value="ECO:0007669"/>
    <property type="project" value="TreeGrafter"/>
</dbReference>
<dbReference type="InterPro" id="IPR017964">
    <property type="entry name" value="DNA-dir_DNA_pol_B_CS"/>
</dbReference>
<dbReference type="FunFam" id="3.30.420.10:FF:000004">
    <property type="entry name" value="DNA polymerase"/>
    <property type="match status" value="1"/>
</dbReference>
<keyword evidence="7 20" id="KW-0235">DNA replication</keyword>
<evidence type="ECO:0000313" key="26">
    <source>
        <dbReference type="Proteomes" id="UP001221757"/>
    </source>
</evidence>
<dbReference type="Pfam" id="PF14260">
    <property type="entry name" value="zf-C4pol"/>
    <property type="match status" value="1"/>
</dbReference>
<feature type="compositionally biased region" description="Basic and acidic residues" evidence="21">
    <location>
        <begin position="7"/>
        <end position="27"/>
    </location>
</feature>
<feature type="compositionally biased region" description="Polar residues" evidence="21">
    <location>
        <begin position="37"/>
        <end position="47"/>
    </location>
</feature>
<dbReference type="Pfam" id="PF00136">
    <property type="entry name" value="DNA_pol_B"/>
    <property type="match status" value="1"/>
</dbReference>
<comment type="similarity">
    <text evidence="3 20">Belongs to the DNA polymerase type-B family.</text>
</comment>
<keyword evidence="10 20" id="KW-0863">Zinc-finger</keyword>
<evidence type="ECO:0000256" key="21">
    <source>
        <dbReference type="SAM" id="MobiDB-lite"/>
    </source>
</evidence>
<dbReference type="SUPFAM" id="SSF53098">
    <property type="entry name" value="Ribonuclease H-like"/>
    <property type="match status" value="1"/>
</dbReference>
<keyword evidence="5 20" id="KW-0808">Transferase</keyword>
<evidence type="ECO:0000256" key="16">
    <source>
        <dbReference type="ARBA" id="ARBA00023014"/>
    </source>
</evidence>
<feature type="domain" description="DNA-directed DNA polymerase family B multifunctional" evidence="22">
    <location>
        <begin position="514"/>
        <end position="945"/>
    </location>
</feature>
<comment type="subcellular location">
    <subcellularLocation>
        <location evidence="2 20">Nucleus</location>
    </subcellularLocation>
</comment>
<keyword evidence="26" id="KW-1185">Reference proteome</keyword>
<dbReference type="Gene3D" id="1.10.287.690">
    <property type="entry name" value="Helix hairpin bin"/>
    <property type="match status" value="1"/>
</dbReference>
<evidence type="ECO:0000256" key="6">
    <source>
        <dbReference type="ARBA" id="ARBA00022695"/>
    </source>
</evidence>
<evidence type="ECO:0000313" key="25">
    <source>
        <dbReference type="EMBL" id="KAJ7695095.1"/>
    </source>
</evidence>
<evidence type="ECO:0000256" key="18">
    <source>
        <dbReference type="ARBA" id="ARBA00023242"/>
    </source>
</evidence>
<dbReference type="NCBIfam" id="TIGR00592">
    <property type="entry name" value="pol2"/>
    <property type="match status" value="1"/>
</dbReference>
<keyword evidence="9 20" id="KW-0479">Metal-binding</keyword>
<dbReference type="Gene3D" id="3.90.1600.10">
    <property type="entry name" value="Palm domain of DNA polymerase"/>
    <property type="match status" value="1"/>
</dbReference>
<dbReference type="CDD" id="cd05533">
    <property type="entry name" value="POLBc_delta"/>
    <property type="match status" value="1"/>
</dbReference>
<keyword evidence="12 20" id="KW-0862">Zinc</keyword>
<keyword evidence="13" id="KW-0269">Exonuclease</keyword>
<feature type="domain" description="C4-type zinc-finger of DNA polymerase delta" evidence="24">
    <location>
        <begin position="982"/>
        <end position="1057"/>
    </location>
</feature>
<dbReference type="EC" id="2.7.7.7" evidence="20"/>
<evidence type="ECO:0000256" key="5">
    <source>
        <dbReference type="ARBA" id="ARBA00022679"/>
    </source>
</evidence>
<dbReference type="InterPro" id="IPR036397">
    <property type="entry name" value="RNaseH_sf"/>
</dbReference>
<dbReference type="GO" id="GO:0045004">
    <property type="term" value="P:DNA replication proofreading"/>
    <property type="evidence" value="ECO:0007669"/>
    <property type="project" value="TreeGrafter"/>
</dbReference>
<dbReference type="FunFam" id="1.10.132.60:FF:000001">
    <property type="entry name" value="DNA polymerase"/>
    <property type="match status" value="1"/>
</dbReference>
<comment type="cofactor">
    <cofactor evidence="1 20">
        <name>[4Fe-4S] cluster</name>
        <dbReference type="ChEBI" id="CHEBI:49883"/>
    </cofactor>
</comment>
<sequence>MPTPAPKTKENVPVRADETAREAEPAAKRRKIGPAGSFSSQPVQSSFADVLERLKEESAETAGAEGGSDSWARPALGHVDPKKDSIVFQQIDVEESYDGGAVTLRMFGVTKDGHSVLAHIRDFLPYFYVAQPRGFREEDLEPFRQHLNGLVAGDPVVDAKLVSKRSLWQYRGDDWIPFIKLTITDPRSVPKMRGAFERNECRYQFFSTDKPVPTFESNIAYTLRFMIDTKVVGMNWIEVPAKKYTILSDKAKKSHCQLEISVRYDDFISHAPEGDWSSIAPLRILSFDIECAGRKGIFPEAEEDPVIQIANMVTRQGEQKPFIRNVFTLNTCSHIVGSQVLAFEDEEKLLQAWSNFITEVDPDVVIGYNIAGFDFPYLLDRAKALNKQSKFPYLGRLRNHKTETKETHFSSKAYGQRDSKETRLEGRLQLDVLQFMQREHKLRSYTLNSVCAQFLGEQKEDVHHSVITELQNGTPDSRRRLAVYCLKDAYLPQRLLDKLMCFVNYVEMSRVTGVPFNYLLSRGQSIKVLSQLFRRANDEGYVIPALKSEGSDEQYEGATVIEPKKGYYDVPIATLDFSSLYPSIMMAHNLCYTTLLDKATVDRLGLVKDVDYITTPNNDMFATTKKRKGLLPMVLEDLISARKRAKSDLKKETDPFKRAVLDGRQLALKISANSVYGFTGATIGKLPCLEISSSVTAYGRQMIEKTKQEVEAEYSIANGHSHDAEVIYGDTDSVMVKFGPMDLERVMALGAEAAELVTAKFVKPIKLEFEKVYFPYLLISKKRYAGLYWTRPEKYDKMDTKGIETVRRDNCRLVSTVIETCLHKMLINRDVKGAEEYTKQTISDLLQNKVDMSQLVITKALAKSDYAAKQAHVELAERMRKRDAGSAPALGDRVAYVIVKGMKGAAAYEKSEDPLYVLENNVPIDTKYYLDNQLSKPLMRIFEPIMGEKASSLLSGDHTRAIQIATPTVGGLMKFAVKTVTCLGCKTPLRANNSVKNGALCKDCKPRMGELYQKQISTTSALQVRFSRLWTQCQRCQGSLHQDVLCTSKDCPIFYMRKKAQKDVEDASSVLERFDSDAW</sequence>
<feature type="domain" description="DNA-directed DNA polymerase family B exonuclease" evidence="23">
    <location>
        <begin position="214"/>
        <end position="450"/>
    </location>
</feature>
<comment type="catalytic activity">
    <reaction evidence="19 20">
        <text>DNA(n) + a 2'-deoxyribonucleoside 5'-triphosphate = DNA(n+1) + diphosphate</text>
        <dbReference type="Rhea" id="RHEA:22508"/>
        <dbReference type="Rhea" id="RHEA-COMP:17339"/>
        <dbReference type="Rhea" id="RHEA-COMP:17340"/>
        <dbReference type="ChEBI" id="CHEBI:33019"/>
        <dbReference type="ChEBI" id="CHEBI:61560"/>
        <dbReference type="ChEBI" id="CHEBI:173112"/>
        <dbReference type="EC" id="2.7.7.7"/>
    </reaction>
</comment>
<dbReference type="InterPro" id="IPR006134">
    <property type="entry name" value="DNA-dir_DNA_pol_B_multi_dom"/>
</dbReference>
<dbReference type="InterPro" id="IPR042087">
    <property type="entry name" value="DNA_pol_B_thumb"/>
</dbReference>
<dbReference type="Gene3D" id="3.30.342.10">
    <property type="entry name" value="DNA Polymerase, chain B, domain 1"/>
    <property type="match status" value="1"/>
</dbReference>
<dbReference type="PRINTS" id="PR00106">
    <property type="entry name" value="DNAPOLB"/>
</dbReference>
<feature type="compositionally biased region" description="Low complexity" evidence="21">
    <location>
        <begin position="60"/>
        <end position="70"/>
    </location>
</feature>
<dbReference type="CDD" id="cd05777">
    <property type="entry name" value="DNA_polB_delta_exo"/>
    <property type="match status" value="1"/>
</dbReference>
<gene>
    <name evidence="25" type="ORF">B0H17DRAFT_980301</name>
</gene>
<dbReference type="GO" id="GO:0008296">
    <property type="term" value="F:3'-5'-DNA exonuclease activity"/>
    <property type="evidence" value="ECO:0007669"/>
    <property type="project" value="TreeGrafter"/>
</dbReference>
<dbReference type="Pfam" id="PF03104">
    <property type="entry name" value="DNA_pol_B_exo1"/>
    <property type="match status" value="1"/>
</dbReference>
<dbReference type="InterPro" id="IPR006172">
    <property type="entry name" value="DNA-dir_DNA_pol_B"/>
</dbReference>
<evidence type="ECO:0000256" key="13">
    <source>
        <dbReference type="ARBA" id="ARBA00022839"/>
    </source>
</evidence>
<evidence type="ECO:0000256" key="17">
    <source>
        <dbReference type="ARBA" id="ARBA00023125"/>
    </source>
</evidence>
<dbReference type="Proteomes" id="UP001221757">
    <property type="component" value="Unassembled WGS sequence"/>
</dbReference>
<organism evidence="25 26">
    <name type="scientific">Mycena rosella</name>
    <name type="common">Pink bonnet</name>
    <name type="synonym">Agaricus rosellus</name>
    <dbReference type="NCBI Taxonomy" id="1033263"/>
    <lineage>
        <taxon>Eukaryota</taxon>
        <taxon>Fungi</taxon>
        <taxon>Dikarya</taxon>
        <taxon>Basidiomycota</taxon>
        <taxon>Agaricomycotina</taxon>
        <taxon>Agaricomycetes</taxon>
        <taxon>Agaricomycetidae</taxon>
        <taxon>Agaricales</taxon>
        <taxon>Marasmiineae</taxon>
        <taxon>Mycenaceae</taxon>
        <taxon>Mycena</taxon>
    </lineage>
</organism>
<dbReference type="InterPro" id="IPR025687">
    <property type="entry name" value="Znf-C4pol"/>
</dbReference>
<dbReference type="InterPro" id="IPR050240">
    <property type="entry name" value="DNA_pol_type-B"/>
</dbReference>
<dbReference type="InterPro" id="IPR006133">
    <property type="entry name" value="DNA-dir_DNA_pol_B_exonuc"/>
</dbReference>
<dbReference type="InterPro" id="IPR023211">
    <property type="entry name" value="DNA_pol_palm_dom_sf"/>
</dbReference>
<keyword evidence="8" id="KW-0540">Nuclease</keyword>
<keyword evidence="17 20" id="KW-0238">DNA-binding</keyword>
<dbReference type="GO" id="GO:0051539">
    <property type="term" value="F:4 iron, 4 sulfur cluster binding"/>
    <property type="evidence" value="ECO:0007669"/>
    <property type="project" value="UniProtKB-KW"/>
</dbReference>
<accession>A0AAD7DMB2</accession>